<dbReference type="EMBL" id="CP010777">
    <property type="protein sequence ID" value="AKQ44885.1"/>
    <property type="molecule type" value="Genomic_DNA"/>
</dbReference>
<evidence type="ECO:0000256" key="2">
    <source>
        <dbReference type="ARBA" id="ARBA00009025"/>
    </source>
</evidence>
<keyword evidence="5 7" id="KW-0472">Membrane</keyword>
<name>A0A0H4VGY4_9BACT</name>
<feature type="transmembrane region" description="Helical" evidence="7">
    <location>
        <begin position="449"/>
        <end position="468"/>
    </location>
</feature>
<keyword evidence="3 6" id="KW-0812">Transmembrane</keyword>
<dbReference type="OrthoDB" id="9811718at2"/>
<comment type="subcellular location">
    <subcellularLocation>
        <location evidence="1">Endomembrane system</location>
        <topology evidence="1">Multi-pass membrane protein</topology>
    </subcellularLocation>
    <subcellularLocation>
        <location evidence="6">Membrane</location>
        <topology evidence="6">Multi-pass membrane protein</topology>
    </subcellularLocation>
</comment>
<feature type="transmembrane region" description="Helical" evidence="7">
    <location>
        <begin position="521"/>
        <end position="542"/>
    </location>
</feature>
<dbReference type="NCBIfam" id="TIGR01972">
    <property type="entry name" value="NDH_I_M"/>
    <property type="match status" value="1"/>
</dbReference>
<feature type="transmembrane region" description="Helical" evidence="7">
    <location>
        <begin position="123"/>
        <end position="141"/>
    </location>
</feature>
<dbReference type="Pfam" id="PF00361">
    <property type="entry name" value="Proton_antipo_M"/>
    <property type="match status" value="2"/>
</dbReference>
<feature type="transmembrane region" description="Helical" evidence="7">
    <location>
        <begin position="336"/>
        <end position="355"/>
    </location>
</feature>
<feature type="transmembrane region" description="Helical" evidence="7">
    <location>
        <begin position="176"/>
        <end position="198"/>
    </location>
</feature>
<evidence type="ECO:0000313" key="9">
    <source>
        <dbReference type="EMBL" id="AKQ44885.1"/>
    </source>
</evidence>
<gene>
    <name evidence="9" type="ORF">TH63_03410</name>
</gene>
<evidence type="ECO:0000256" key="5">
    <source>
        <dbReference type="ARBA" id="ARBA00023136"/>
    </source>
</evidence>
<evidence type="ECO:0000256" key="6">
    <source>
        <dbReference type="RuleBase" id="RU000320"/>
    </source>
</evidence>
<dbReference type="AlphaFoldDB" id="A0A0H4VGY4"/>
<feature type="transmembrane region" description="Helical" evidence="7">
    <location>
        <begin position="33"/>
        <end position="52"/>
    </location>
</feature>
<organism evidence="9 10">
    <name type="scientific">Rufibacter radiotolerans</name>
    <dbReference type="NCBI Taxonomy" id="1379910"/>
    <lineage>
        <taxon>Bacteria</taxon>
        <taxon>Pseudomonadati</taxon>
        <taxon>Bacteroidota</taxon>
        <taxon>Cytophagia</taxon>
        <taxon>Cytophagales</taxon>
        <taxon>Hymenobacteraceae</taxon>
        <taxon>Rufibacter</taxon>
    </lineage>
</organism>
<dbReference type="GO" id="GO:0048039">
    <property type="term" value="F:ubiquinone binding"/>
    <property type="evidence" value="ECO:0007669"/>
    <property type="project" value="TreeGrafter"/>
</dbReference>
<proteinExistence type="inferred from homology"/>
<evidence type="ECO:0000313" key="10">
    <source>
        <dbReference type="Proteomes" id="UP000036458"/>
    </source>
</evidence>
<dbReference type="GO" id="GO:0003954">
    <property type="term" value="F:NADH dehydrogenase activity"/>
    <property type="evidence" value="ECO:0007669"/>
    <property type="project" value="TreeGrafter"/>
</dbReference>
<feature type="transmembrane region" description="Helical" evidence="7">
    <location>
        <begin position="85"/>
        <end position="111"/>
    </location>
</feature>
<dbReference type="GO" id="GO:0012505">
    <property type="term" value="C:endomembrane system"/>
    <property type="evidence" value="ECO:0007669"/>
    <property type="project" value="UniProtKB-SubCell"/>
</dbReference>
<dbReference type="InterPro" id="IPR003918">
    <property type="entry name" value="NADH_UbQ_OxRdtase"/>
</dbReference>
<keyword evidence="10" id="KW-1185">Reference proteome</keyword>
<evidence type="ECO:0000256" key="4">
    <source>
        <dbReference type="ARBA" id="ARBA00022989"/>
    </source>
</evidence>
<dbReference type="PATRIC" id="fig|1379910.4.peg.735"/>
<dbReference type="GO" id="GO:0015990">
    <property type="term" value="P:electron transport coupled proton transport"/>
    <property type="evidence" value="ECO:0007669"/>
    <property type="project" value="TreeGrafter"/>
</dbReference>
<dbReference type="PRINTS" id="PR01437">
    <property type="entry name" value="NUOXDRDTASE4"/>
</dbReference>
<evidence type="ECO:0000256" key="1">
    <source>
        <dbReference type="ARBA" id="ARBA00004127"/>
    </source>
</evidence>
<dbReference type="InterPro" id="IPR010227">
    <property type="entry name" value="NADH_Q_OxRdtase_chainM/4"/>
</dbReference>
<dbReference type="KEGG" id="ruf:TH63_03410"/>
<feature type="transmembrane region" description="Helical" evidence="7">
    <location>
        <begin position="475"/>
        <end position="493"/>
    </location>
</feature>
<dbReference type="GO" id="GO:0016020">
    <property type="term" value="C:membrane"/>
    <property type="evidence" value="ECO:0007669"/>
    <property type="project" value="UniProtKB-SubCell"/>
</dbReference>
<sequence length="569" mass="61577">MNYLLSSLIFVPLVAALVLLCLPARMHRLLKSVALSATVVELLLSLLLFASFEGTVSSDLGQTYQFQEKLPWVSMSLGGLGKLKIYYFLGVDGLNVALVLLTGIIAVIGMVSSWSIHQRVKGYLSLYLLLLGCIMGCFVALDLFLFYLFFEFMLLPMYFLIGMWGGKRREYAAIKFFLYTLLGSVLILVAFIALYASVMDPTATATQLGFSGATGVQQVQALLAQGQLTSAQVVHAFNIPDMLQPANFIPGTVLHLTSGVTFLGYPARAVAFLLLFLGFLIKLPGVPLHTWLPDAHVEAPTPISVLLASILLKVGGYGLFRIAFPVFPEQAVEFSWFIALLGIISIIYAALCALAMADLKKLIAYSSVSHMGFVLLGLAALTPEGWNGALYQLFSHGLISAMLFLIAGVIYDRMHDRNIEHFRGLAMVAPVFTVFVVMAFFASLGLPGFSGFIAELLVLLGAFGSQAGGGLLPKWMAMAATGGLVLAAAYYLWTLQRMFFGRFWVTPGLPTSFPDLTAREILMLLPLALLVLAFGLFPALLLDKSGATVAEYLRLILLVTGGGTSMVAP</sequence>
<evidence type="ECO:0000256" key="7">
    <source>
        <dbReference type="SAM" id="Phobius"/>
    </source>
</evidence>
<dbReference type="PANTHER" id="PTHR43507:SF1">
    <property type="entry name" value="NADH-UBIQUINONE OXIDOREDUCTASE CHAIN 4"/>
    <property type="match status" value="1"/>
</dbReference>
<accession>A0A0H4VGY4</accession>
<feature type="domain" description="NADH:quinone oxidoreductase/Mrp antiporter transmembrane" evidence="8">
    <location>
        <begin position="140"/>
        <end position="231"/>
    </location>
</feature>
<comment type="similarity">
    <text evidence="2">Belongs to the complex I subunit 4 family.</text>
</comment>
<feature type="domain" description="NADH:quinone oxidoreductase/Mrp antiporter transmembrane" evidence="8">
    <location>
        <begin position="264"/>
        <end position="466"/>
    </location>
</feature>
<feature type="transmembrane region" description="Helical" evidence="7">
    <location>
        <begin position="393"/>
        <end position="412"/>
    </location>
</feature>
<evidence type="ECO:0000256" key="3">
    <source>
        <dbReference type="ARBA" id="ARBA00022692"/>
    </source>
</evidence>
<dbReference type="Proteomes" id="UP000036458">
    <property type="component" value="Chromosome"/>
</dbReference>
<feature type="transmembrane region" description="Helical" evidence="7">
    <location>
        <begin position="6"/>
        <end position="26"/>
    </location>
</feature>
<feature type="transmembrane region" description="Helical" evidence="7">
    <location>
        <begin position="362"/>
        <end position="381"/>
    </location>
</feature>
<protein>
    <submittedName>
        <fullName evidence="9">Oxidoreductase</fullName>
    </submittedName>
</protein>
<feature type="transmembrane region" description="Helical" evidence="7">
    <location>
        <begin position="424"/>
        <end position="443"/>
    </location>
</feature>
<feature type="transmembrane region" description="Helical" evidence="7">
    <location>
        <begin position="302"/>
        <end position="324"/>
    </location>
</feature>
<dbReference type="GO" id="GO:0042773">
    <property type="term" value="P:ATP synthesis coupled electron transport"/>
    <property type="evidence" value="ECO:0007669"/>
    <property type="project" value="InterPro"/>
</dbReference>
<dbReference type="GO" id="GO:0008137">
    <property type="term" value="F:NADH dehydrogenase (ubiquinone) activity"/>
    <property type="evidence" value="ECO:0007669"/>
    <property type="project" value="InterPro"/>
</dbReference>
<dbReference type="PANTHER" id="PTHR43507">
    <property type="entry name" value="NADH-UBIQUINONE OXIDOREDUCTASE CHAIN 4"/>
    <property type="match status" value="1"/>
</dbReference>
<dbReference type="InterPro" id="IPR001750">
    <property type="entry name" value="ND/Mrp_TM"/>
</dbReference>
<feature type="transmembrane region" description="Helical" evidence="7">
    <location>
        <begin position="147"/>
        <end position="164"/>
    </location>
</feature>
<evidence type="ECO:0000259" key="8">
    <source>
        <dbReference type="Pfam" id="PF00361"/>
    </source>
</evidence>
<reference evidence="9 10" key="1">
    <citation type="submission" date="2015-01" db="EMBL/GenBank/DDBJ databases">
        <title>Rufibacter sp./DG31D/ whole genome sequencing.</title>
        <authorList>
            <person name="Kim M.K."/>
            <person name="Srinivasan S."/>
            <person name="Lee J.-J."/>
        </authorList>
    </citation>
    <scope>NUCLEOTIDE SEQUENCE [LARGE SCALE GENOMIC DNA]</scope>
    <source>
        <strain evidence="9 10">DG31D</strain>
    </source>
</reference>
<feature type="transmembrane region" description="Helical" evidence="7">
    <location>
        <begin position="262"/>
        <end position="281"/>
    </location>
</feature>
<dbReference type="RefSeq" id="WP_048919698.1">
    <property type="nucleotide sequence ID" value="NZ_CP010777.1"/>
</dbReference>
<keyword evidence="4 7" id="KW-1133">Transmembrane helix</keyword>
<dbReference type="STRING" id="1379910.TH63_03410"/>